<dbReference type="PANTHER" id="PTHR30388:SF4">
    <property type="entry name" value="MOLYBDENUM COFACTOR INSERTION CHAPERONE PAOD"/>
    <property type="match status" value="1"/>
</dbReference>
<dbReference type="InterPro" id="IPR052698">
    <property type="entry name" value="MoCofactor_Util/Proc"/>
</dbReference>
<evidence type="ECO:0000259" key="2">
    <source>
        <dbReference type="Pfam" id="PF13478"/>
    </source>
</evidence>
<dbReference type="Pfam" id="PF02625">
    <property type="entry name" value="XdhC_CoxI"/>
    <property type="match status" value="1"/>
</dbReference>
<dbReference type="InterPro" id="IPR003777">
    <property type="entry name" value="XdhC_CoxI"/>
</dbReference>
<dbReference type="EMBL" id="CP060731">
    <property type="protein sequence ID" value="QNN79550.1"/>
    <property type="molecule type" value="Genomic_DNA"/>
</dbReference>
<evidence type="ECO:0000259" key="1">
    <source>
        <dbReference type="Pfam" id="PF02625"/>
    </source>
</evidence>
<accession>A0A7G9THH5</accession>
<evidence type="ECO:0000313" key="3">
    <source>
        <dbReference type="EMBL" id="QNN79550.1"/>
    </source>
</evidence>
<dbReference type="Gene3D" id="3.40.50.720">
    <property type="entry name" value="NAD(P)-binding Rossmann-like Domain"/>
    <property type="match status" value="1"/>
</dbReference>
<reference evidence="3 4" key="1">
    <citation type="submission" date="2020-08" db="EMBL/GenBank/DDBJ databases">
        <title>Streptomycin Non-resistant strain, P. mexicana.</title>
        <authorList>
            <person name="Ganesh-Kumar S."/>
            <person name="Zhe T."/>
            <person name="Yu Z."/>
            <person name="Min Y."/>
        </authorList>
    </citation>
    <scope>NUCLEOTIDE SEQUENCE [LARGE SCALE GENOMIC DNA]</scope>
    <source>
        <strain evidence="3 4">GTZY2</strain>
    </source>
</reference>
<dbReference type="Pfam" id="PF13478">
    <property type="entry name" value="XdhC_C"/>
    <property type="match status" value="1"/>
</dbReference>
<protein>
    <submittedName>
        <fullName evidence="3">XdhC family protein</fullName>
    </submittedName>
</protein>
<feature type="domain" description="XdhC Rossmann" evidence="2">
    <location>
        <begin position="147"/>
        <end position="285"/>
    </location>
</feature>
<dbReference type="Proteomes" id="UP000515838">
    <property type="component" value="Chromosome"/>
</dbReference>
<proteinExistence type="predicted"/>
<feature type="domain" description="XdhC- CoxI" evidence="1">
    <location>
        <begin position="2"/>
        <end position="50"/>
    </location>
</feature>
<dbReference type="InterPro" id="IPR027051">
    <property type="entry name" value="XdhC_Rossmann_dom"/>
</dbReference>
<gene>
    <name evidence="3" type="ORF">IAE60_01165</name>
</gene>
<sequence>MATEGSTYVRAGAMALFGPDQTQVGWLSGGCLEPEIARRARHAAAVGAAGAMEIDTRDDEDLFAGSAVGCRGRLRLVLLPLDRMPGWATAVQAWWAGHGALTLTLSADGDVHVRVGEVSLHWTLARHAEAPTVSLAGDVSVPPPARVAIFGAGPETPSLLQALRPLGWHVSVVERRAHWIPDTDIADAWLMQAPDDALRALQPAPDAALVMHHHFEHDREALEALAHTRIPFIGLLGPVRRREDLLRVLPDSTHALLVPRLRSPVGLRLGGQGPEAIALSIAAQLQAWRHGETP</sequence>
<dbReference type="PANTHER" id="PTHR30388">
    <property type="entry name" value="ALDEHYDE OXIDOREDUCTASE MOLYBDENUM COFACTOR ASSEMBLY PROTEIN"/>
    <property type="match status" value="1"/>
</dbReference>
<dbReference type="AlphaFoldDB" id="A0A7G9THH5"/>
<evidence type="ECO:0000313" key="4">
    <source>
        <dbReference type="Proteomes" id="UP000515838"/>
    </source>
</evidence>
<name>A0A7G9THH5_PSEMX</name>
<organism evidence="3 4">
    <name type="scientific">Pseudoxanthomonas mexicana</name>
    <dbReference type="NCBI Taxonomy" id="128785"/>
    <lineage>
        <taxon>Bacteria</taxon>
        <taxon>Pseudomonadati</taxon>
        <taxon>Pseudomonadota</taxon>
        <taxon>Gammaproteobacteria</taxon>
        <taxon>Lysobacterales</taxon>
        <taxon>Lysobacteraceae</taxon>
        <taxon>Pseudoxanthomonas</taxon>
    </lineage>
</organism>